<reference evidence="1" key="1">
    <citation type="submission" date="2020-05" db="EMBL/GenBank/DDBJ databases">
        <authorList>
            <person name="Chiriac C."/>
            <person name="Salcher M."/>
            <person name="Ghai R."/>
            <person name="Kavagutti S V."/>
        </authorList>
    </citation>
    <scope>NUCLEOTIDE SEQUENCE</scope>
</reference>
<proteinExistence type="predicted"/>
<dbReference type="EMBL" id="CAFBNN010000072">
    <property type="protein sequence ID" value="CAB4953389.1"/>
    <property type="molecule type" value="Genomic_DNA"/>
</dbReference>
<organism evidence="1">
    <name type="scientific">freshwater metagenome</name>
    <dbReference type="NCBI Taxonomy" id="449393"/>
    <lineage>
        <taxon>unclassified sequences</taxon>
        <taxon>metagenomes</taxon>
        <taxon>ecological metagenomes</taxon>
    </lineage>
</organism>
<accession>A0A6J7KFY4</accession>
<dbReference type="AlphaFoldDB" id="A0A6J7KFY4"/>
<sequence length="160" mass="16678">MRSASKTRAALAIEPFIAPAILASRTSRDSRLANCIISAVVTALPSKIPPLITSIGFSFEKSLNALAASIGSPLINATADGPASNAGSKSTPASLAASFVKVFLTTEYLFLVPSERRSCFIKPTESPRYSVSTVAFAVRKSSAISATAAVFSGVAIWHPF</sequence>
<gene>
    <name evidence="1" type="ORF">UFOPK3797_00653</name>
</gene>
<protein>
    <submittedName>
        <fullName evidence="1">Unannotated protein</fullName>
    </submittedName>
</protein>
<evidence type="ECO:0000313" key="1">
    <source>
        <dbReference type="EMBL" id="CAB4953389.1"/>
    </source>
</evidence>
<name>A0A6J7KFY4_9ZZZZ</name>